<evidence type="ECO:0000256" key="8">
    <source>
        <dbReference type="SAM" id="Phobius"/>
    </source>
</evidence>
<dbReference type="GO" id="GO:0016020">
    <property type="term" value="C:membrane"/>
    <property type="evidence" value="ECO:0007669"/>
    <property type="project" value="UniProtKB-SubCell"/>
</dbReference>
<evidence type="ECO:0000256" key="4">
    <source>
        <dbReference type="ARBA" id="ARBA00022968"/>
    </source>
</evidence>
<keyword evidence="3 8" id="KW-0812">Transmembrane</keyword>
<feature type="domain" description="Trichome birefringence-like C-terminal" evidence="9">
    <location>
        <begin position="126"/>
        <end position="416"/>
    </location>
</feature>
<feature type="compositionally biased region" description="Low complexity" evidence="7">
    <location>
        <begin position="51"/>
        <end position="68"/>
    </location>
</feature>
<dbReference type="InterPro" id="IPR029962">
    <property type="entry name" value="TBL"/>
</dbReference>
<dbReference type="Proteomes" id="UP001630127">
    <property type="component" value="Unassembled WGS sequence"/>
</dbReference>
<organism evidence="11 12">
    <name type="scientific">Cinchona calisaya</name>
    <dbReference type="NCBI Taxonomy" id="153742"/>
    <lineage>
        <taxon>Eukaryota</taxon>
        <taxon>Viridiplantae</taxon>
        <taxon>Streptophyta</taxon>
        <taxon>Embryophyta</taxon>
        <taxon>Tracheophyta</taxon>
        <taxon>Spermatophyta</taxon>
        <taxon>Magnoliopsida</taxon>
        <taxon>eudicotyledons</taxon>
        <taxon>Gunneridae</taxon>
        <taxon>Pentapetalae</taxon>
        <taxon>asterids</taxon>
        <taxon>lamiids</taxon>
        <taxon>Gentianales</taxon>
        <taxon>Rubiaceae</taxon>
        <taxon>Cinchonoideae</taxon>
        <taxon>Cinchoneae</taxon>
        <taxon>Cinchona</taxon>
    </lineage>
</organism>
<evidence type="ECO:0000259" key="10">
    <source>
        <dbReference type="Pfam" id="PF14416"/>
    </source>
</evidence>
<name>A0ABD3AKM1_9GENT</name>
<evidence type="ECO:0008006" key="13">
    <source>
        <dbReference type="Google" id="ProtNLM"/>
    </source>
</evidence>
<protein>
    <recommendedName>
        <fullName evidence="13">Trichome birefringence-like N-terminal domain-containing protein</fullName>
    </recommendedName>
</protein>
<dbReference type="PANTHER" id="PTHR32285:SF11">
    <property type="entry name" value="PROTEIN TRICHOME BIREFRINGENCE-LIKE 34"/>
    <property type="match status" value="1"/>
</dbReference>
<keyword evidence="4" id="KW-0735">Signal-anchor</keyword>
<proteinExistence type="inferred from homology"/>
<accession>A0ABD3AKM1</accession>
<feature type="region of interest" description="Disordered" evidence="7">
    <location>
        <begin position="44"/>
        <end position="69"/>
    </location>
</feature>
<dbReference type="InterPro" id="IPR026057">
    <property type="entry name" value="TBL_C"/>
</dbReference>
<evidence type="ECO:0000313" key="12">
    <source>
        <dbReference type="Proteomes" id="UP001630127"/>
    </source>
</evidence>
<keyword evidence="5 8" id="KW-1133">Transmembrane helix</keyword>
<gene>
    <name evidence="11" type="ORF">ACH5RR_005172</name>
</gene>
<keyword evidence="12" id="KW-1185">Reference proteome</keyword>
<evidence type="ECO:0000256" key="3">
    <source>
        <dbReference type="ARBA" id="ARBA00022692"/>
    </source>
</evidence>
<dbReference type="AlphaFoldDB" id="A0ABD3AKM1"/>
<comment type="subcellular location">
    <subcellularLocation>
        <location evidence="1">Membrane</location>
        <topology evidence="1">Single-pass membrane protein</topology>
    </subcellularLocation>
</comment>
<feature type="transmembrane region" description="Helical" evidence="8">
    <location>
        <begin position="12"/>
        <end position="34"/>
    </location>
</feature>
<comment type="similarity">
    <text evidence="2">Belongs to the PC-esterase family. TBL subfamily.</text>
</comment>
<dbReference type="Pfam" id="PF13839">
    <property type="entry name" value="PC-Esterase"/>
    <property type="match status" value="1"/>
</dbReference>
<evidence type="ECO:0000256" key="2">
    <source>
        <dbReference type="ARBA" id="ARBA00007727"/>
    </source>
</evidence>
<evidence type="ECO:0000313" key="11">
    <source>
        <dbReference type="EMBL" id="KAL3531651.1"/>
    </source>
</evidence>
<keyword evidence="6 8" id="KW-0472">Membrane</keyword>
<evidence type="ECO:0000256" key="6">
    <source>
        <dbReference type="ARBA" id="ARBA00023136"/>
    </source>
</evidence>
<evidence type="ECO:0000256" key="5">
    <source>
        <dbReference type="ARBA" id="ARBA00022989"/>
    </source>
</evidence>
<evidence type="ECO:0000259" key="9">
    <source>
        <dbReference type="Pfam" id="PF13839"/>
    </source>
</evidence>
<dbReference type="InterPro" id="IPR025846">
    <property type="entry name" value="TBL_N"/>
</dbReference>
<dbReference type="EMBL" id="JBJUIK010000003">
    <property type="protein sequence ID" value="KAL3531651.1"/>
    <property type="molecule type" value="Genomic_DNA"/>
</dbReference>
<dbReference type="PANTHER" id="PTHR32285">
    <property type="entry name" value="PROTEIN TRICHOME BIREFRINGENCE-LIKE 9-RELATED"/>
    <property type="match status" value="1"/>
</dbReference>
<evidence type="ECO:0000256" key="7">
    <source>
        <dbReference type="SAM" id="MobiDB-lite"/>
    </source>
</evidence>
<comment type="caution">
    <text evidence="11">The sequence shown here is derived from an EMBL/GenBank/DDBJ whole genome shotgun (WGS) entry which is preliminary data.</text>
</comment>
<feature type="domain" description="Trichome birefringence-like N-terminal" evidence="10">
    <location>
        <begin position="72"/>
        <end position="125"/>
    </location>
</feature>
<reference evidence="11 12" key="1">
    <citation type="submission" date="2024-11" db="EMBL/GenBank/DDBJ databases">
        <title>A near-complete genome assembly of Cinchona calisaya.</title>
        <authorList>
            <person name="Lian D.C."/>
            <person name="Zhao X.W."/>
            <person name="Wei L."/>
        </authorList>
    </citation>
    <scope>NUCLEOTIDE SEQUENCE [LARGE SCALE GENOMIC DNA]</scope>
    <source>
        <tissue evidence="11">Nenye</tissue>
    </source>
</reference>
<evidence type="ECO:0000256" key="1">
    <source>
        <dbReference type="ARBA" id="ARBA00004167"/>
    </source>
</evidence>
<sequence length="429" mass="50066">MANKQQVVIWDVRCSFHSLIALLVLGLVGGAVYLTAQSGQQLLEDDHDDTTSTTKSTTTPSPTTNNDHSSPKCNLFSGKWVFDNKSYPLYKEKQCTFMSDQVACEKFGRMDRTYQNWRWQPHQCDLPRFNATALLEKLRNKRLVFVGDSLNRGQWVSMVCLLETSMPSSSPKSMINHGGNLIYFKAKEYNASIEFYWAPLLVESNSDDPVIHRLPDRIVRAQSIEKHARHWTDADILVFNTYLWWKRPRMKILWGSFEQSDGIYKYVEMLRSYEMALKTWADWLEIHVNRTKTQLFFMSMSPTHERAEEWGKATGENCYTETEIIEKKNYWGNASDSKMMRVVEEAIKEVGKRGLNVQMINITQLSEYRKEGHPSIYRKQWDPLTREQLANPAVYADCIHWCLPGVPDVWNELLYAYIFNRSSFRHNSF</sequence>
<dbReference type="Pfam" id="PF14416">
    <property type="entry name" value="PMR5N"/>
    <property type="match status" value="1"/>
</dbReference>